<evidence type="ECO:0000313" key="2">
    <source>
        <dbReference type="EMBL" id="KAK9129633.1"/>
    </source>
</evidence>
<organism evidence="2 3">
    <name type="scientific">Stephania japonica</name>
    <dbReference type="NCBI Taxonomy" id="461633"/>
    <lineage>
        <taxon>Eukaryota</taxon>
        <taxon>Viridiplantae</taxon>
        <taxon>Streptophyta</taxon>
        <taxon>Embryophyta</taxon>
        <taxon>Tracheophyta</taxon>
        <taxon>Spermatophyta</taxon>
        <taxon>Magnoliopsida</taxon>
        <taxon>Ranunculales</taxon>
        <taxon>Menispermaceae</taxon>
        <taxon>Menispermoideae</taxon>
        <taxon>Cissampelideae</taxon>
        <taxon>Stephania</taxon>
    </lineage>
</organism>
<dbReference type="AlphaFoldDB" id="A0AAP0JB23"/>
<name>A0AAP0JB23_9MAGN</name>
<evidence type="ECO:0000256" key="1">
    <source>
        <dbReference type="SAM" id="MobiDB-lite"/>
    </source>
</evidence>
<comment type="caution">
    <text evidence="2">The sequence shown here is derived from an EMBL/GenBank/DDBJ whole genome shotgun (WGS) entry which is preliminary data.</text>
</comment>
<evidence type="ECO:0000313" key="3">
    <source>
        <dbReference type="Proteomes" id="UP001417504"/>
    </source>
</evidence>
<dbReference type="EMBL" id="JBBNAE010000004">
    <property type="protein sequence ID" value="KAK9129633.1"/>
    <property type="molecule type" value="Genomic_DNA"/>
</dbReference>
<accession>A0AAP0JB23</accession>
<feature type="region of interest" description="Disordered" evidence="1">
    <location>
        <begin position="62"/>
        <end position="81"/>
    </location>
</feature>
<gene>
    <name evidence="2" type="ORF">Sjap_010120</name>
</gene>
<protein>
    <submittedName>
        <fullName evidence="2">Uncharacterized protein</fullName>
    </submittedName>
</protein>
<sequence>MAKACHMLKEMVVDVNKRSVSDGRRDAAERVRVEDTRGKHRSGSGSAGAAVTAVAAATRHWIASGSGGGGGGGERRGKNGG</sequence>
<reference evidence="2 3" key="1">
    <citation type="submission" date="2024-01" db="EMBL/GenBank/DDBJ databases">
        <title>Genome assemblies of Stephania.</title>
        <authorList>
            <person name="Yang L."/>
        </authorList>
    </citation>
    <scope>NUCLEOTIDE SEQUENCE [LARGE SCALE GENOMIC DNA]</scope>
    <source>
        <strain evidence="2">QJT</strain>
        <tissue evidence="2">Leaf</tissue>
    </source>
</reference>
<feature type="region of interest" description="Disordered" evidence="1">
    <location>
        <begin position="19"/>
        <end position="51"/>
    </location>
</feature>
<dbReference type="Proteomes" id="UP001417504">
    <property type="component" value="Unassembled WGS sequence"/>
</dbReference>
<feature type="compositionally biased region" description="Basic and acidic residues" evidence="1">
    <location>
        <begin position="19"/>
        <end position="37"/>
    </location>
</feature>
<proteinExistence type="predicted"/>
<keyword evidence="3" id="KW-1185">Reference proteome</keyword>